<dbReference type="InterPro" id="IPR041706">
    <property type="entry name" value="YchF_N"/>
</dbReference>
<reference evidence="5 6" key="1">
    <citation type="submission" date="2019-01" db="EMBL/GenBank/DDBJ databases">
        <title>Nuclear Genome Assembly of the Microalgal Biofuel strain Nannochloropsis salina CCMP1776.</title>
        <authorList>
            <person name="Hovde B."/>
        </authorList>
    </citation>
    <scope>NUCLEOTIDE SEQUENCE [LARGE SCALE GENOMIC DNA]</scope>
    <source>
        <strain evidence="5 6">CCMP1776</strain>
    </source>
</reference>
<dbReference type="OrthoDB" id="424823at2759"/>
<dbReference type="InterPro" id="IPR023192">
    <property type="entry name" value="TGS-like_dom_sf"/>
</dbReference>
<dbReference type="InterPro" id="IPR031167">
    <property type="entry name" value="G_OBG"/>
</dbReference>
<comment type="subunit">
    <text evidence="3">Monomer.</text>
</comment>
<evidence type="ECO:0000256" key="2">
    <source>
        <dbReference type="ARBA" id="ARBA00022840"/>
    </source>
</evidence>
<dbReference type="Pfam" id="PF06071">
    <property type="entry name" value="YchF-GTPase_C"/>
    <property type="match status" value="1"/>
</dbReference>
<dbReference type="FunFam" id="3.10.20.30:FF:000001">
    <property type="entry name" value="Ribosome-binding ATPase YchF"/>
    <property type="match status" value="1"/>
</dbReference>
<evidence type="ECO:0000313" key="6">
    <source>
        <dbReference type="Proteomes" id="UP000355283"/>
    </source>
</evidence>
<dbReference type="PANTHER" id="PTHR23305">
    <property type="entry name" value="OBG GTPASE FAMILY"/>
    <property type="match status" value="1"/>
</dbReference>
<keyword evidence="3" id="KW-0963">Cytoplasm</keyword>
<dbReference type="FunFam" id="1.10.150.300:FF:000001">
    <property type="entry name" value="Ribosome-binding ATPase YchF"/>
    <property type="match status" value="1"/>
</dbReference>
<dbReference type="GO" id="GO:0005524">
    <property type="term" value="F:ATP binding"/>
    <property type="evidence" value="ECO:0007669"/>
    <property type="project" value="UniProtKB-UniRule"/>
</dbReference>
<comment type="similarity">
    <text evidence="3">Belongs to the TRAFAC class OBG-HflX-like GTPase superfamily. OBG GTPase family. YchF/OLA1 subfamily.</text>
</comment>
<dbReference type="InterPro" id="IPR027417">
    <property type="entry name" value="P-loop_NTPase"/>
</dbReference>
<dbReference type="Gene3D" id="3.40.50.300">
    <property type="entry name" value="P-loop containing nucleotide triphosphate hydrolases"/>
    <property type="match status" value="1"/>
</dbReference>
<keyword evidence="6" id="KW-1185">Reference proteome</keyword>
<evidence type="ECO:0000259" key="4">
    <source>
        <dbReference type="PROSITE" id="PS51710"/>
    </source>
</evidence>
<dbReference type="PROSITE" id="PS51710">
    <property type="entry name" value="G_OBG"/>
    <property type="match status" value="1"/>
</dbReference>
<organism evidence="5 6">
    <name type="scientific">Nannochloropsis salina CCMP1776</name>
    <dbReference type="NCBI Taxonomy" id="1027361"/>
    <lineage>
        <taxon>Eukaryota</taxon>
        <taxon>Sar</taxon>
        <taxon>Stramenopiles</taxon>
        <taxon>Ochrophyta</taxon>
        <taxon>Eustigmatophyceae</taxon>
        <taxon>Eustigmatales</taxon>
        <taxon>Monodopsidaceae</taxon>
        <taxon>Microchloropsis</taxon>
        <taxon>Microchloropsis salina</taxon>
    </lineage>
</organism>
<dbReference type="PIRSF" id="PIRSF006641">
    <property type="entry name" value="CHP00092"/>
    <property type="match status" value="1"/>
</dbReference>
<gene>
    <name evidence="5" type="ORF">NSK_006866</name>
</gene>
<keyword evidence="3" id="KW-0378">Hydrolase</keyword>
<dbReference type="NCBIfam" id="TIGR00092">
    <property type="entry name" value="redox-regulated ATPase YchF"/>
    <property type="match status" value="1"/>
</dbReference>
<dbReference type="InterPro" id="IPR012676">
    <property type="entry name" value="TGS-like"/>
</dbReference>
<dbReference type="Pfam" id="PF01926">
    <property type="entry name" value="MMR_HSR1"/>
    <property type="match status" value="1"/>
</dbReference>
<comment type="caution">
    <text evidence="5">The sequence shown here is derived from an EMBL/GenBank/DDBJ whole genome shotgun (WGS) entry which is preliminary data.</text>
</comment>
<comment type="function">
    <text evidence="3">Hydrolyzes ATP, and can also hydrolyze GTP with lower efficiency. Has lower affinity for GTP.</text>
</comment>
<dbReference type="GO" id="GO:0005525">
    <property type="term" value="F:GTP binding"/>
    <property type="evidence" value="ECO:0007669"/>
    <property type="project" value="InterPro"/>
</dbReference>
<dbReference type="Proteomes" id="UP000355283">
    <property type="component" value="Unassembled WGS sequence"/>
</dbReference>
<name>A0A4D9CVR6_9STRA</name>
<sequence length="402" mass="45018">MPPKAKEEKKAVVRFGRVRSNLKMGLVGLPNVGKSSLFNLLCNASAAASNFAFCTIDPNESRCVVPDQRFDYLCDLHKPASKIPAYLHVTDIAGLIKGASEGAGLGNAFLSHIAAVDGIFHLVRGFENDEIMHVDDSVDPVRDLETITSELCMKDLDTIDRAIENEKKEHKRTKMTKEMEAYMALLEKIKAMLEANQPVRTGTWTAAEVESVNERLKELITTKPMIYLVNLSMEQFVKKRSRCLPLVQKWVDEHGGGTIIPFSVEFEQKRWDLREDPAALETFMADAEGAKSALPRMVKIGYKQLHLIYFFTAGEQEVRCWTIQEGNLAPQAAGAIHTDFERGFIKAEVVSYEDYKAYNNGKASMVDVKAAGKYRIEGKSYGVQDGDIIHFQFNVTADKKKK</sequence>
<dbReference type="SUPFAM" id="SSF52540">
    <property type="entry name" value="P-loop containing nucleoside triphosphate hydrolases"/>
    <property type="match status" value="1"/>
</dbReference>
<dbReference type="PANTHER" id="PTHR23305:SF7">
    <property type="entry name" value="OBG-TYPE G DOMAIN-CONTAINING PROTEIN"/>
    <property type="match status" value="1"/>
</dbReference>
<dbReference type="EMBL" id="SDOX01000122">
    <property type="protein sequence ID" value="TFJ81615.1"/>
    <property type="molecule type" value="Genomic_DNA"/>
</dbReference>
<dbReference type="Gene3D" id="3.10.20.30">
    <property type="match status" value="1"/>
</dbReference>
<dbReference type="CDD" id="cd04867">
    <property type="entry name" value="TGS_YchF_OLA1"/>
    <property type="match status" value="1"/>
</dbReference>
<dbReference type="CDD" id="cd01900">
    <property type="entry name" value="YchF"/>
    <property type="match status" value="1"/>
</dbReference>
<dbReference type="InterPro" id="IPR013029">
    <property type="entry name" value="YchF_C"/>
</dbReference>
<comment type="subcellular location">
    <subcellularLocation>
        <location evidence="3">Cytoplasm</location>
    </subcellularLocation>
</comment>
<keyword evidence="1 3" id="KW-0547">Nucleotide-binding</keyword>
<feature type="domain" description="OBG-type G" evidence="4">
    <location>
        <begin position="22"/>
        <end position="282"/>
    </location>
</feature>
<dbReference type="GO" id="GO:0043023">
    <property type="term" value="F:ribosomal large subunit binding"/>
    <property type="evidence" value="ECO:0007669"/>
    <property type="project" value="UniProtKB-UniRule"/>
</dbReference>
<dbReference type="Gene3D" id="1.10.150.300">
    <property type="entry name" value="TGS-like domain"/>
    <property type="match status" value="1"/>
</dbReference>
<protein>
    <recommendedName>
        <fullName evidence="3">Obg-like ATPase 1</fullName>
    </recommendedName>
</protein>
<dbReference type="PRINTS" id="PR00326">
    <property type="entry name" value="GTP1OBG"/>
</dbReference>
<evidence type="ECO:0000256" key="1">
    <source>
        <dbReference type="ARBA" id="ARBA00022741"/>
    </source>
</evidence>
<feature type="binding site" evidence="3">
    <location>
        <begin position="31"/>
        <end position="36"/>
    </location>
    <ligand>
        <name>ATP</name>
        <dbReference type="ChEBI" id="CHEBI:30616"/>
    </ligand>
</feature>
<dbReference type="InterPro" id="IPR012675">
    <property type="entry name" value="Beta-grasp_dom_sf"/>
</dbReference>
<dbReference type="HAMAP" id="MF_00944">
    <property type="entry name" value="YchF_OLA1_ATPase"/>
    <property type="match status" value="1"/>
</dbReference>
<proteinExistence type="inferred from homology"/>
<dbReference type="GO" id="GO:0005737">
    <property type="term" value="C:cytoplasm"/>
    <property type="evidence" value="ECO:0007669"/>
    <property type="project" value="UniProtKB-SubCell"/>
</dbReference>
<evidence type="ECO:0000313" key="5">
    <source>
        <dbReference type="EMBL" id="TFJ81615.1"/>
    </source>
</evidence>
<evidence type="ECO:0000256" key="3">
    <source>
        <dbReference type="HAMAP-Rule" id="MF_03167"/>
    </source>
</evidence>
<dbReference type="InterPro" id="IPR004396">
    <property type="entry name" value="ATPase_YchF/OLA1"/>
</dbReference>
<dbReference type="SUPFAM" id="SSF81271">
    <property type="entry name" value="TGS-like"/>
    <property type="match status" value="1"/>
</dbReference>
<keyword evidence="2 3" id="KW-0067">ATP-binding</keyword>
<dbReference type="GO" id="GO:0016887">
    <property type="term" value="F:ATP hydrolysis activity"/>
    <property type="evidence" value="ECO:0007669"/>
    <property type="project" value="UniProtKB-UniRule"/>
</dbReference>
<accession>A0A4D9CVR6</accession>
<dbReference type="AlphaFoldDB" id="A0A4D9CVR6"/>
<feature type="binding site" evidence="3">
    <location>
        <position position="231"/>
    </location>
    <ligand>
        <name>ATP</name>
        <dbReference type="ChEBI" id="CHEBI:30616"/>
    </ligand>
</feature>
<dbReference type="InterPro" id="IPR006073">
    <property type="entry name" value="GTP-bd"/>
</dbReference>